<feature type="domain" description="Laminin G" evidence="1">
    <location>
        <begin position="82"/>
        <end position="134"/>
    </location>
</feature>
<dbReference type="AlphaFoldDB" id="A0AAD9ISY0"/>
<dbReference type="Gene3D" id="2.60.120.200">
    <property type="match status" value="1"/>
</dbReference>
<name>A0AAD9ISY0_RIDPI</name>
<evidence type="ECO:0000313" key="2">
    <source>
        <dbReference type="EMBL" id="KAK2139983.1"/>
    </source>
</evidence>
<dbReference type="Pfam" id="PF02210">
    <property type="entry name" value="Laminin_G_2"/>
    <property type="match status" value="1"/>
</dbReference>
<sequence>MDTSTVFVEVAGGFSFGPNALVKYKQKESYGRDQQLLGAQSRRKRALPSASIQSVKLRFRTNEKEGMLFTATSGEDSYTLLHVSDGEWHRVHFTVAGGDVTVQVDGKAVTSKLLTPAPHQPLALDVVYLTIGGSELDVDVDSHRVPGDCTPHTCKNFLTVT</sequence>
<keyword evidence="3" id="KW-1185">Reference proteome</keyword>
<comment type="caution">
    <text evidence="2">The sequence shown here is derived from an EMBL/GenBank/DDBJ whole genome shotgun (WGS) entry which is preliminary data.</text>
</comment>
<dbReference type="SUPFAM" id="SSF49899">
    <property type="entry name" value="Concanavalin A-like lectins/glucanases"/>
    <property type="match status" value="1"/>
</dbReference>
<evidence type="ECO:0000259" key="1">
    <source>
        <dbReference type="Pfam" id="PF02210"/>
    </source>
</evidence>
<dbReference type="EMBL" id="JAODUO010006037">
    <property type="protein sequence ID" value="KAK2139983.1"/>
    <property type="molecule type" value="Genomic_DNA"/>
</dbReference>
<dbReference type="InterPro" id="IPR013320">
    <property type="entry name" value="ConA-like_dom_sf"/>
</dbReference>
<protein>
    <recommendedName>
        <fullName evidence="1">Laminin G domain-containing protein</fullName>
    </recommendedName>
</protein>
<evidence type="ECO:0000313" key="3">
    <source>
        <dbReference type="Proteomes" id="UP001209878"/>
    </source>
</evidence>
<reference evidence="2" key="1">
    <citation type="journal article" date="2023" name="Mol. Biol. Evol.">
        <title>Third-Generation Sequencing Reveals the Adaptive Role of the Epigenome in Three Deep-Sea Polychaetes.</title>
        <authorList>
            <person name="Perez M."/>
            <person name="Aroh O."/>
            <person name="Sun Y."/>
            <person name="Lan Y."/>
            <person name="Juniper S.K."/>
            <person name="Young C.R."/>
            <person name="Angers B."/>
            <person name="Qian P.Y."/>
        </authorList>
    </citation>
    <scope>NUCLEOTIDE SEQUENCE</scope>
    <source>
        <strain evidence="2">R07B-5</strain>
    </source>
</reference>
<dbReference type="InterPro" id="IPR001791">
    <property type="entry name" value="Laminin_G"/>
</dbReference>
<accession>A0AAD9ISY0</accession>
<dbReference type="Proteomes" id="UP001209878">
    <property type="component" value="Unassembled WGS sequence"/>
</dbReference>
<organism evidence="2 3">
    <name type="scientific">Ridgeia piscesae</name>
    <name type="common">Tubeworm</name>
    <dbReference type="NCBI Taxonomy" id="27915"/>
    <lineage>
        <taxon>Eukaryota</taxon>
        <taxon>Metazoa</taxon>
        <taxon>Spiralia</taxon>
        <taxon>Lophotrochozoa</taxon>
        <taxon>Annelida</taxon>
        <taxon>Polychaeta</taxon>
        <taxon>Sedentaria</taxon>
        <taxon>Canalipalpata</taxon>
        <taxon>Sabellida</taxon>
        <taxon>Siboglinidae</taxon>
        <taxon>Ridgeia</taxon>
    </lineage>
</organism>
<gene>
    <name evidence="2" type="ORF">NP493_6052g00006</name>
</gene>
<proteinExistence type="predicted"/>